<dbReference type="PANTHER" id="PTHR39336">
    <property type="entry name" value="PYRIDOXAMINE PHOSPHATE OXIDASE FAMILY PROTEIN (AFU_ORTHOLOGUE AFUA_6G11440)"/>
    <property type="match status" value="1"/>
</dbReference>
<feature type="transmembrane region" description="Helical" evidence="1">
    <location>
        <begin position="239"/>
        <end position="258"/>
    </location>
</feature>
<keyword evidence="4" id="KW-1185">Reference proteome</keyword>
<dbReference type="InterPro" id="IPR012349">
    <property type="entry name" value="Split_barrel_FMN-bd"/>
</dbReference>
<dbReference type="AlphaFoldDB" id="A0A5C3LN87"/>
<dbReference type="Pfam" id="PF01243">
    <property type="entry name" value="PNPOx_N"/>
    <property type="match status" value="1"/>
</dbReference>
<feature type="domain" description="Pyridoxamine 5'-phosphate oxidase N-terminal" evidence="2">
    <location>
        <begin position="14"/>
        <end position="133"/>
    </location>
</feature>
<evidence type="ECO:0000313" key="4">
    <source>
        <dbReference type="Proteomes" id="UP000308652"/>
    </source>
</evidence>
<dbReference type="STRING" id="68775.A0A5C3LN87"/>
<dbReference type="EMBL" id="ML213629">
    <property type="protein sequence ID" value="TFK34639.1"/>
    <property type="molecule type" value="Genomic_DNA"/>
</dbReference>
<dbReference type="InterPro" id="IPR011576">
    <property type="entry name" value="Pyridox_Oxase_N"/>
</dbReference>
<sequence length="266" mass="30169">MGQFFDTIPEFLFPWIKQQKIFWIATAPLSEDGNVNVSPKGYDRTFHIVNEKQVWYEDLTGSGVETISHLKENGRITVMFSAFEGPPRICRLFGKGTVYEFGTPEYEALLPVEKRLPGSRSVIVVDVHKVGTSCGFSTPFFTFKSHRMKLHNFSIKVEQSDIDAEASCLPSELDGQPRSNNGLKAFWKSQNVKSIDGLTGIEQAYASPVHFHKYSGEGNGIDDEHIAMKDQKTTVTWRLWNNQLVLGFILGVVINMVYGQFRKIYF</sequence>
<dbReference type="SUPFAM" id="SSF50475">
    <property type="entry name" value="FMN-binding split barrel"/>
    <property type="match status" value="1"/>
</dbReference>
<reference evidence="3 4" key="1">
    <citation type="journal article" date="2019" name="Nat. Ecol. Evol.">
        <title>Megaphylogeny resolves global patterns of mushroom evolution.</title>
        <authorList>
            <person name="Varga T."/>
            <person name="Krizsan K."/>
            <person name="Foldi C."/>
            <person name="Dima B."/>
            <person name="Sanchez-Garcia M."/>
            <person name="Sanchez-Ramirez S."/>
            <person name="Szollosi G.J."/>
            <person name="Szarkandi J.G."/>
            <person name="Papp V."/>
            <person name="Albert L."/>
            <person name="Andreopoulos W."/>
            <person name="Angelini C."/>
            <person name="Antonin V."/>
            <person name="Barry K.W."/>
            <person name="Bougher N.L."/>
            <person name="Buchanan P."/>
            <person name="Buyck B."/>
            <person name="Bense V."/>
            <person name="Catcheside P."/>
            <person name="Chovatia M."/>
            <person name="Cooper J."/>
            <person name="Damon W."/>
            <person name="Desjardin D."/>
            <person name="Finy P."/>
            <person name="Geml J."/>
            <person name="Haridas S."/>
            <person name="Hughes K."/>
            <person name="Justo A."/>
            <person name="Karasinski D."/>
            <person name="Kautmanova I."/>
            <person name="Kiss B."/>
            <person name="Kocsube S."/>
            <person name="Kotiranta H."/>
            <person name="LaButti K.M."/>
            <person name="Lechner B.E."/>
            <person name="Liimatainen K."/>
            <person name="Lipzen A."/>
            <person name="Lukacs Z."/>
            <person name="Mihaltcheva S."/>
            <person name="Morgado L.N."/>
            <person name="Niskanen T."/>
            <person name="Noordeloos M.E."/>
            <person name="Ohm R.A."/>
            <person name="Ortiz-Santana B."/>
            <person name="Ovrebo C."/>
            <person name="Racz N."/>
            <person name="Riley R."/>
            <person name="Savchenko A."/>
            <person name="Shiryaev A."/>
            <person name="Soop K."/>
            <person name="Spirin V."/>
            <person name="Szebenyi C."/>
            <person name="Tomsovsky M."/>
            <person name="Tulloss R.E."/>
            <person name="Uehling J."/>
            <person name="Grigoriev I.V."/>
            <person name="Vagvolgyi C."/>
            <person name="Papp T."/>
            <person name="Martin F.M."/>
            <person name="Miettinen O."/>
            <person name="Hibbett D.S."/>
            <person name="Nagy L.G."/>
        </authorList>
    </citation>
    <scope>NUCLEOTIDE SEQUENCE [LARGE SCALE GENOMIC DNA]</scope>
    <source>
        <strain evidence="3 4">CBS 166.37</strain>
    </source>
</reference>
<evidence type="ECO:0000259" key="2">
    <source>
        <dbReference type="Pfam" id="PF01243"/>
    </source>
</evidence>
<keyword evidence="1" id="KW-1133">Transmembrane helix</keyword>
<dbReference type="Proteomes" id="UP000308652">
    <property type="component" value="Unassembled WGS sequence"/>
</dbReference>
<protein>
    <recommendedName>
        <fullName evidence="2">Pyridoxamine 5'-phosphate oxidase N-terminal domain-containing protein</fullName>
    </recommendedName>
</protein>
<dbReference type="OrthoDB" id="539398at2759"/>
<dbReference type="PANTHER" id="PTHR39336:SF3">
    <property type="entry name" value="PYRIDOXAMINE PHOSPHATE OXIDASE"/>
    <property type="match status" value="1"/>
</dbReference>
<dbReference type="Gene3D" id="2.30.110.10">
    <property type="entry name" value="Electron Transport, Fmn-binding Protein, Chain A"/>
    <property type="match status" value="1"/>
</dbReference>
<keyword evidence="1" id="KW-0472">Membrane</keyword>
<evidence type="ECO:0000256" key="1">
    <source>
        <dbReference type="SAM" id="Phobius"/>
    </source>
</evidence>
<name>A0A5C3LN87_9AGAR</name>
<proteinExistence type="predicted"/>
<accession>A0A5C3LN87</accession>
<evidence type="ECO:0000313" key="3">
    <source>
        <dbReference type="EMBL" id="TFK34639.1"/>
    </source>
</evidence>
<keyword evidence="1" id="KW-0812">Transmembrane</keyword>
<organism evidence="3 4">
    <name type="scientific">Crucibulum laeve</name>
    <dbReference type="NCBI Taxonomy" id="68775"/>
    <lineage>
        <taxon>Eukaryota</taxon>
        <taxon>Fungi</taxon>
        <taxon>Dikarya</taxon>
        <taxon>Basidiomycota</taxon>
        <taxon>Agaricomycotina</taxon>
        <taxon>Agaricomycetes</taxon>
        <taxon>Agaricomycetidae</taxon>
        <taxon>Agaricales</taxon>
        <taxon>Agaricineae</taxon>
        <taxon>Nidulariaceae</taxon>
        <taxon>Crucibulum</taxon>
    </lineage>
</organism>
<gene>
    <name evidence="3" type="ORF">BDQ12DRAFT_360097</name>
</gene>